<dbReference type="Gene3D" id="2.40.160.180">
    <property type="entry name" value="Carbohydrate-selective porin OprB"/>
    <property type="match status" value="1"/>
</dbReference>
<protein>
    <submittedName>
        <fullName evidence="3">Carbohydrate porin</fullName>
    </submittedName>
</protein>
<dbReference type="InterPro" id="IPR007049">
    <property type="entry name" value="Carb-sel_porin_OprB"/>
</dbReference>
<evidence type="ECO:0000256" key="1">
    <source>
        <dbReference type="ARBA" id="ARBA00008769"/>
    </source>
</evidence>
<comment type="similarity">
    <text evidence="1 2">Belongs to the OprB family.</text>
</comment>
<dbReference type="PANTHER" id="PTHR37944:SF1">
    <property type="entry name" value="PORIN B"/>
    <property type="match status" value="1"/>
</dbReference>
<dbReference type="RefSeq" id="WP_202094793.1">
    <property type="nucleotide sequence ID" value="NZ_CP061035.1"/>
</dbReference>
<proteinExistence type="inferred from homology"/>
<evidence type="ECO:0000256" key="2">
    <source>
        <dbReference type="RuleBase" id="RU363072"/>
    </source>
</evidence>
<feature type="signal peptide" evidence="2">
    <location>
        <begin position="1"/>
        <end position="22"/>
    </location>
</feature>
<reference evidence="4" key="1">
    <citation type="submission" date="2020-09" db="EMBL/GenBank/DDBJ databases">
        <title>Sphingomonas sp., a new species isolated from pork steak.</title>
        <authorList>
            <person name="Heidler von Heilborn D."/>
        </authorList>
    </citation>
    <scope>NUCLEOTIDE SEQUENCE [LARGE SCALE GENOMIC DNA]</scope>
</reference>
<sequence length="389" mass="41266">MKNTRLLCSVVSAMPFAMGADAAAQVETPTIDVQATYQLDGVAISEKGAGEQIYGLDNLSLTATIDLDRLIGIGGMTGHIHVLNNLGGNPNNRAETLQGIDNIEVGSQRLRLLEAWIEQRIGDRTTVRAGLYDLNSEFYSNEAASLLIAPAFGVGSEIAATGPNGLSIFPSTALSVRVDRRIGNSGYGRIAVLNANAGTIGDAQGVNLTFDDGALLIGEAGLERGGKIAVGAWTYTRRQDDVRDVDGDGRPVPRKAHGAYLLGELPLIASDSGRAVAAFARIGVSDGKTTSFSGGWQAGLSMQRTFAGRADSTVSIGLNQAYLSRRYRANRSDAGIDTVGAETAFEITYSDRVHRHLLVQPDFQIVLHPAGERARKPLLVGGLRMTVEM</sequence>
<dbReference type="GO" id="GO:0016020">
    <property type="term" value="C:membrane"/>
    <property type="evidence" value="ECO:0007669"/>
    <property type="project" value="InterPro"/>
</dbReference>
<keyword evidence="2" id="KW-0732">Signal</keyword>
<dbReference type="GO" id="GO:0015288">
    <property type="term" value="F:porin activity"/>
    <property type="evidence" value="ECO:0007669"/>
    <property type="project" value="InterPro"/>
</dbReference>
<evidence type="ECO:0000313" key="3">
    <source>
        <dbReference type="EMBL" id="QQV77858.1"/>
    </source>
</evidence>
<dbReference type="Proteomes" id="UP000595894">
    <property type="component" value="Chromosome"/>
</dbReference>
<dbReference type="EMBL" id="CP061035">
    <property type="protein sequence ID" value="QQV77858.1"/>
    <property type="molecule type" value="Genomic_DNA"/>
</dbReference>
<dbReference type="KEGG" id="sari:H5J25_03625"/>
<evidence type="ECO:0000313" key="4">
    <source>
        <dbReference type="Proteomes" id="UP000595894"/>
    </source>
</evidence>
<dbReference type="AlphaFoldDB" id="A0A974NW18"/>
<dbReference type="InterPro" id="IPR052932">
    <property type="entry name" value="OprB_Porin"/>
</dbReference>
<gene>
    <name evidence="3" type="ORF">H5J25_03625</name>
</gene>
<dbReference type="PANTHER" id="PTHR37944">
    <property type="entry name" value="PORIN B"/>
    <property type="match status" value="1"/>
</dbReference>
<feature type="chain" id="PRO_5038173296" evidence="2">
    <location>
        <begin position="23"/>
        <end position="389"/>
    </location>
</feature>
<dbReference type="GO" id="GO:0008643">
    <property type="term" value="P:carbohydrate transport"/>
    <property type="evidence" value="ECO:0007669"/>
    <property type="project" value="InterPro"/>
</dbReference>
<dbReference type="Pfam" id="PF04966">
    <property type="entry name" value="OprB"/>
    <property type="match status" value="1"/>
</dbReference>
<name>A0A974NW18_9SPHN</name>
<keyword evidence="4" id="KW-1185">Reference proteome</keyword>
<dbReference type="InterPro" id="IPR038673">
    <property type="entry name" value="OprB_sf"/>
</dbReference>
<accession>A0A974NW18</accession>
<organism evidence="3 4">
    <name type="scientific">Sphingomonas aliaeris</name>
    <dbReference type="NCBI Taxonomy" id="2759526"/>
    <lineage>
        <taxon>Bacteria</taxon>
        <taxon>Pseudomonadati</taxon>
        <taxon>Pseudomonadota</taxon>
        <taxon>Alphaproteobacteria</taxon>
        <taxon>Sphingomonadales</taxon>
        <taxon>Sphingomonadaceae</taxon>
        <taxon>Sphingomonas</taxon>
    </lineage>
</organism>